<dbReference type="Pfam" id="PF00773">
    <property type="entry name" value="RNB"/>
    <property type="match status" value="1"/>
</dbReference>
<dbReference type="SUPFAM" id="SSF50249">
    <property type="entry name" value="Nucleic acid-binding proteins"/>
    <property type="match status" value="1"/>
</dbReference>
<dbReference type="Pfam" id="PF18614">
    <property type="entry name" value="RNase_II_C_S1"/>
    <property type="match status" value="1"/>
</dbReference>
<dbReference type="InterPro" id="IPR050180">
    <property type="entry name" value="RNR_Ribonuclease"/>
</dbReference>
<evidence type="ECO:0000313" key="2">
    <source>
        <dbReference type="EMBL" id="MDN4615203.1"/>
    </source>
</evidence>
<feature type="domain" description="RNB" evidence="1">
    <location>
        <begin position="59"/>
        <end position="376"/>
    </location>
</feature>
<dbReference type="InterPro" id="IPR012340">
    <property type="entry name" value="NA-bd_OB-fold"/>
</dbReference>
<comment type="caution">
    <text evidence="2">The sequence shown here is derived from an EMBL/GenBank/DDBJ whole genome shotgun (WGS) entry which is preliminary data.</text>
</comment>
<accession>A0ABT8KCK5</accession>
<organism evidence="2 3">
    <name type="scientific">Leifsonia williamsii</name>
    <dbReference type="NCBI Taxonomy" id="3035919"/>
    <lineage>
        <taxon>Bacteria</taxon>
        <taxon>Bacillati</taxon>
        <taxon>Actinomycetota</taxon>
        <taxon>Actinomycetes</taxon>
        <taxon>Micrococcales</taxon>
        <taxon>Microbacteriaceae</taxon>
        <taxon>Leifsonia</taxon>
    </lineage>
</organism>
<dbReference type="InterPro" id="IPR040596">
    <property type="entry name" value="RNase_II_C_S1"/>
</dbReference>
<evidence type="ECO:0000259" key="1">
    <source>
        <dbReference type="SMART" id="SM00955"/>
    </source>
</evidence>
<reference evidence="2" key="1">
    <citation type="submission" date="2023-06" db="EMBL/GenBank/DDBJ databases">
        <title>MT1 and MT2 Draft Genomes of Novel Species.</title>
        <authorList>
            <person name="Venkateswaran K."/>
        </authorList>
    </citation>
    <scope>NUCLEOTIDE SEQUENCE</scope>
    <source>
        <strain evidence="2">F6_8S_P_1B</strain>
    </source>
</reference>
<protein>
    <submittedName>
        <fullName evidence="2">RNB domain-containing ribonuclease</fullName>
    </submittedName>
</protein>
<keyword evidence="3" id="KW-1185">Reference proteome</keyword>
<dbReference type="InterPro" id="IPR001900">
    <property type="entry name" value="RNase_II/R"/>
</dbReference>
<evidence type="ECO:0000313" key="3">
    <source>
        <dbReference type="Proteomes" id="UP001174208"/>
    </source>
</evidence>
<dbReference type="PANTHER" id="PTHR23355">
    <property type="entry name" value="RIBONUCLEASE"/>
    <property type="match status" value="1"/>
</dbReference>
<dbReference type="EMBL" id="JAROCF010000001">
    <property type="protein sequence ID" value="MDN4615203.1"/>
    <property type="molecule type" value="Genomic_DNA"/>
</dbReference>
<proteinExistence type="predicted"/>
<dbReference type="SMART" id="SM00955">
    <property type="entry name" value="RNB"/>
    <property type="match status" value="1"/>
</dbReference>
<sequence>MPDRRTRITASAAQGELSASLAALRHELGLPEGFPEEAEAEAARAAQAQTTPGSPAVPAADLTEVAFLTIDPAGSTDLDQALHLERDGDGFRLRYAIADVPALVAPGGAVDAEARRRGETYYAPDGRVPLHPAAIGEDAGSLLPGVVRSAFVWDVRLAADGAETSVTVARARIRSQRQWSYAEAQASLDDGSAPEPLALLAEVGPLRIEQERARGGASLNAPDEEIVLRDGAYTLERRVPLPVEDWNAQLSLLTGMAAARLMLDARVGILRTMPAPSAEAFASFRTQTQALGLPWPEDVGYGEYLRTLDHADPRAGAVLQAATGLFRGAGYVVMDGEPPADPLQSAIAAPYAHTTAPLRRLVDRWVLVVCEALCAGRPVPDWARASLGQLPSIMGASGRLASRLDAEAIARVEAALLAAHVGAEFDATVLGVRNGSILIQLQEPAVVASAPRTDGVRPGERVRVRLTAADIATGKVEFEPVPAVSAPRP</sequence>
<dbReference type="PANTHER" id="PTHR23355:SF42">
    <property type="entry name" value="RIBONUCLEASE II, CHLOROPLASTIC_MITOCHONDRIAL"/>
    <property type="match status" value="1"/>
</dbReference>
<dbReference type="Proteomes" id="UP001174208">
    <property type="component" value="Unassembled WGS sequence"/>
</dbReference>
<dbReference type="RefSeq" id="WP_301208625.1">
    <property type="nucleotide sequence ID" value="NZ_JAROCF010000001.1"/>
</dbReference>
<gene>
    <name evidence="2" type="ORF">P5G50_12165</name>
</gene>
<name>A0ABT8KCK5_9MICO</name>